<evidence type="ECO:0000256" key="4">
    <source>
        <dbReference type="SAM" id="SignalP"/>
    </source>
</evidence>
<evidence type="ECO:0000256" key="3">
    <source>
        <dbReference type="ARBA" id="ARBA00022837"/>
    </source>
</evidence>
<evidence type="ECO:0000259" key="5">
    <source>
        <dbReference type="PROSITE" id="PS50853"/>
    </source>
</evidence>
<organism evidence="7 8">
    <name type="scientific">Cohnella xylanilytica</name>
    <dbReference type="NCBI Taxonomy" id="557555"/>
    <lineage>
        <taxon>Bacteria</taxon>
        <taxon>Bacillati</taxon>
        <taxon>Bacillota</taxon>
        <taxon>Bacilli</taxon>
        <taxon>Bacillales</taxon>
        <taxon>Paenibacillaceae</taxon>
        <taxon>Cohnella</taxon>
    </lineage>
</organism>
<feature type="chain" id="PRO_5032534827" evidence="4">
    <location>
        <begin position="32"/>
        <end position="1488"/>
    </location>
</feature>
<dbReference type="SMART" id="SM00237">
    <property type="entry name" value="Calx_beta"/>
    <property type="match status" value="1"/>
</dbReference>
<dbReference type="GO" id="GO:0016020">
    <property type="term" value="C:membrane"/>
    <property type="evidence" value="ECO:0007669"/>
    <property type="project" value="InterPro"/>
</dbReference>
<dbReference type="InterPro" id="IPR003961">
    <property type="entry name" value="FN3_dom"/>
</dbReference>
<feature type="domain" description="SLH" evidence="6">
    <location>
        <begin position="1366"/>
        <end position="1429"/>
    </location>
</feature>
<dbReference type="Gene3D" id="2.60.40.10">
    <property type="entry name" value="Immunoglobulins"/>
    <property type="match status" value="1"/>
</dbReference>
<dbReference type="PROSITE" id="PS51272">
    <property type="entry name" value="SLH"/>
    <property type="match status" value="3"/>
</dbReference>
<dbReference type="InterPro" id="IPR013783">
    <property type="entry name" value="Ig-like_fold"/>
</dbReference>
<feature type="domain" description="SLH" evidence="6">
    <location>
        <begin position="1303"/>
        <end position="1365"/>
    </location>
</feature>
<gene>
    <name evidence="7" type="ORF">H7B90_00365</name>
</gene>
<dbReference type="PANTHER" id="PTHR45460:SF2">
    <property type="entry name" value="ALPHA 1,3 GLUCANASE, GH71 FAMILY (EUROFUNG)"/>
    <property type="match status" value="1"/>
</dbReference>
<evidence type="ECO:0000313" key="7">
    <source>
        <dbReference type="EMBL" id="MBB6689843.1"/>
    </source>
</evidence>
<sequence length="1488" mass="151585">MRDRASRWMKRSLPVALAAAAFAGPAPHGMAEPKLTFQEAVNVYYGSNVSRSSVGDLNNDGHQDLILMDLAAKKIVALIGNGDGTFQPPLPVDDGKVSKGAAIADFDGDGYPDVAYSNASGNSVVVRLGNGDGTFRSGSTSPVGSEPLGMKAADLNADGIPDLAVANNTSGTVSILLGNGDGSFYPAVDIAVDSLPRNLEVKDFNGDGIVDIAVTSNGTDRVNILLSTGDGFHFTRIAQSVGNSIENLTSGDFNSDGKPDLAFAVNGENKISVVLGTGSGTFTTPQWYDAWQYPIDVVTGDFNGDGILDLVGTPQTNPNFLILLGKGDGTFTATVHPYPVNGNGSIYLSAGDFNEDGISDVVFTGLINHAGLLLSKAEGTLAFEKSDYEAAENAGTVSVTVKRTDGTHGRTTIAYTTSDGTATSGDDYVAASGALVFEDDETSKTIDISLVNNDSNSPTARRFGITLSQPSNGALLGAQATATVSILEDDPAPDTSAPVVDAAKFSAVDNYSGTPDRLEGAAGAVGEADADVRAYAWNDADSDGVVDAGELGSPIALGVSAADGSVAAADIGDLPPGAYRFVVTATDAAGNESARDPGSVVAVTLVKGDEPLPPDTSAPVVDAAKFSAVDNYSGTPDRLEGAAGAVGEADADVRAYAWNDADSDGVVDAGELGSPIALGVSAAEGSVAAADIGDLPPGAYRFVVTATDAAGNESARDPGSVVAVTLVKGDEPLPPDTSAPVVDAAKFSAVDNYSGTHDRLAGAAGAVGEADANVAAYPWNDADSDGVVDAGELGSPIALGVSAADGSVVAADIGDLPPGAYKFVVTARDAAGNESPRDASTVVAVTLVKGDEPPPPDTSAPVVDAAKFFAVDNYNGTPDRLAGAAGAVGEADADVRAYAWNDADSDGVVDAGELGSPIALGVSAADGSVAAADIGDLPPGTYRFVVSARDAAGNESPGDASAVIAVTLAKGDEPHAPDTSAPVVDAAKFFAEDNYNGTPDRLMGAAGAVGEADANVAAYPWTDADSDGVVDSGELSSPIALGVSVADGSVPGADIGDLPPGAYRFVVTATDAAGNESPRDADSAVAITLTKGDAPELPEPDTSAPTWPEGGKLAASRILTSSLTLTWPSASDNVGTTGYEIFKDGIFLTSTDRNTASFKVTGLKAGTKYVFSVRALDASGNRSEELAASVRTTSGTYAPVLSSDSKLHTLSLTVGGTSFELAPAFDPDISEYRADTAEARIVLRFEANAAAKVRINGQDVSGVYEALLQPGDNLLTFDIQAENGESRTYRVTVVRHVPDPGPELPAPFGDMVGHWAEASIREAASLGLIKGDDRGNFRPDDEVTRSEWLVMLSRALKLQSSSPESALPFSDAGRIPAWARDQIASAVSSGIANGYTDGSFRPLAAVSRAEFAAILARSLHWEPQTANAPAFADASDIPAWALPSVQAAVQHGALEGRSGGRFEPNATATRAEAATILTRLSKLTDPKS</sequence>
<dbReference type="InterPro" id="IPR018247">
    <property type="entry name" value="EF_Hand_1_Ca_BS"/>
</dbReference>
<dbReference type="Pfam" id="PF00041">
    <property type="entry name" value="fn3"/>
    <property type="match status" value="1"/>
</dbReference>
<evidence type="ECO:0000256" key="1">
    <source>
        <dbReference type="ARBA" id="ARBA00022729"/>
    </source>
</evidence>
<dbReference type="Gene3D" id="2.130.10.130">
    <property type="entry name" value="Integrin alpha, N-terminal"/>
    <property type="match status" value="2"/>
</dbReference>
<keyword evidence="2" id="KW-0677">Repeat</keyword>
<evidence type="ECO:0000313" key="8">
    <source>
        <dbReference type="Proteomes" id="UP000553776"/>
    </source>
</evidence>
<dbReference type="InterPro" id="IPR028994">
    <property type="entry name" value="Integrin_alpha_N"/>
</dbReference>
<dbReference type="SUPFAM" id="SSF69318">
    <property type="entry name" value="Integrin alpha N-terminal domain"/>
    <property type="match status" value="1"/>
</dbReference>
<protein>
    <submittedName>
        <fullName evidence="7">VCBS repeat-containing protein</fullName>
    </submittedName>
</protein>
<dbReference type="Gene3D" id="2.40.128.340">
    <property type="match status" value="1"/>
</dbReference>
<feature type="domain" description="SLH" evidence="6">
    <location>
        <begin position="1431"/>
        <end position="1488"/>
    </location>
</feature>
<dbReference type="SUPFAM" id="SSF141072">
    <property type="entry name" value="CalX-like"/>
    <property type="match status" value="1"/>
</dbReference>
<dbReference type="InterPro" id="IPR013517">
    <property type="entry name" value="FG-GAP"/>
</dbReference>
<dbReference type="InterPro" id="IPR036116">
    <property type="entry name" value="FN3_sf"/>
</dbReference>
<keyword evidence="8" id="KW-1185">Reference proteome</keyword>
<dbReference type="Pfam" id="PF13517">
    <property type="entry name" value="FG-GAP_3"/>
    <property type="match status" value="2"/>
</dbReference>
<dbReference type="EMBL" id="JACJVR010000002">
    <property type="protein sequence ID" value="MBB6689843.1"/>
    <property type="molecule type" value="Genomic_DNA"/>
</dbReference>
<dbReference type="PANTHER" id="PTHR45460">
    <property type="entry name" value="SIMILAR TO CYSTEINE PROTEINASE"/>
    <property type="match status" value="1"/>
</dbReference>
<dbReference type="RefSeq" id="WP_185133878.1">
    <property type="nucleotide sequence ID" value="NZ_JACJVR010000002.1"/>
</dbReference>
<accession>A0A841TUL3</accession>
<name>A0A841TUL3_9BACL</name>
<evidence type="ECO:0000256" key="2">
    <source>
        <dbReference type="ARBA" id="ARBA00022737"/>
    </source>
</evidence>
<dbReference type="Proteomes" id="UP000553776">
    <property type="component" value="Unassembled WGS sequence"/>
</dbReference>
<dbReference type="Pfam" id="PF00395">
    <property type="entry name" value="SLH"/>
    <property type="match status" value="3"/>
</dbReference>
<keyword evidence="1 4" id="KW-0732">Signal</keyword>
<dbReference type="PROSITE" id="PS00018">
    <property type="entry name" value="EF_HAND_1"/>
    <property type="match status" value="4"/>
</dbReference>
<dbReference type="PROSITE" id="PS50853">
    <property type="entry name" value="FN3"/>
    <property type="match status" value="1"/>
</dbReference>
<reference evidence="7 8" key="1">
    <citation type="submission" date="2020-08" db="EMBL/GenBank/DDBJ databases">
        <title>Cohnella phylogeny.</title>
        <authorList>
            <person name="Dunlap C."/>
        </authorList>
    </citation>
    <scope>NUCLEOTIDE SEQUENCE [LARGE SCALE GENOMIC DNA]</scope>
    <source>
        <strain evidence="7 8">DSM 25239</strain>
    </source>
</reference>
<keyword evidence="3" id="KW-0106">Calcium</keyword>
<dbReference type="Pfam" id="PF03160">
    <property type="entry name" value="Calx-beta"/>
    <property type="match status" value="1"/>
</dbReference>
<evidence type="ECO:0000259" key="6">
    <source>
        <dbReference type="PROSITE" id="PS51272"/>
    </source>
</evidence>
<dbReference type="Gene3D" id="2.60.40.2030">
    <property type="match status" value="1"/>
</dbReference>
<dbReference type="GO" id="GO:0007154">
    <property type="term" value="P:cell communication"/>
    <property type="evidence" value="ECO:0007669"/>
    <property type="project" value="InterPro"/>
</dbReference>
<feature type="domain" description="Fibronectin type-III" evidence="5">
    <location>
        <begin position="1104"/>
        <end position="1196"/>
    </location>
</feature>
<dbReference type="SMART" id="SM00060">
    <property type="entry name" value="FN3"/>
    <property type="match status" value="2"/>
</dbReference>
<feature type="signal peptide" evidence="4">
    <location>
        <begin position="1"/>
        <end position="31"/>
    </location>
</feature>
<dbReference type="CDD" id="cd00063">
    <property type="entry name" value="FN3"/>
    <property type="match status" value="1"/>
</dbReference>
<comment type="caution">
    <text evidence="7">The sequence shown here is derived from an EMBL/GenBank/DDBJ whole genome shotgun (WGS) entry which is preliminary data.</text>
</comment>
<proteinExistence type="predicted"/>
<dbReference type="InterPro" id="IPR003644">
    <property type="entry name" value="Calx_beta"/>
</dbReference>
<dbReference type="InterPro" id="IPR001119">
    <property type="entry name" value="SLH_dom"/>
</dbReference>
<dbReference type="InterPro" id="IPR038081">
    <property type="entry name" value="CalX-like_sf"/>
</dbReference>
<dbReference type="SUPFAM" id="SSF49265">
    <property type="entry name" value="Fibronectin type III"/>
    <property type="match status" value="1"/>
</dbReference>